<dbReference type="EMBL" id="ML732217">
    <property type="protein sequence ID" value="KAB8073969.1"/>
    <property type="molecule type" value="Genomic_DNA"/>
</dbReference>
<sequence>MSRGGYKQINKALNACAFEDYLSSQLKHLPRLDDVEQISTRVIRVLGQNAGKFTLQGTNTYIVGTGSSRLIIDTAQGLPEWIDIISETLEQFSISLSHVFLTHWHGDHTGGVPDLTRVYPHLSSATYKNSPAKGQLPIEDGQVFRVEGATIRAVHSPGHSHDHMCFILEEENAMFTGDNILGHGTSAVEELSVYMTSLRAMQSHNCTLGYPAHGAVIQDLPAKISGELTQKLKREERILKTLEKFNMEQRRMEGRKIKSVTVKELVTSVHGMELDEEVRALALEPFMDEVLRKLAEEGRVGFEMRGGEKKWFGVGSV</sequence>
<organism evidence="7 8">
    <name type="scientific">Aspergillus leporis</name>
    <dbReference type="NCBI Taxonomy" id="41062"/>
    <lineage>
        <taxon>Eukaryota</taxon>
        <taxon>Fungi</taxon>
        <taxon>Dikarya</taxon>
        <taxon>Ascomycota</taxon>
        <taxon>Pezizomycotina</taxon>
        <taxon>Eurotiomycetes</taxon>
        <taxon>Eurotiomycetidae</taxon>
        <taxon>Eurotiales</taxon>
        <taxon>Aspergillaceae</taxon>
        <taxon>Aspergillus</taxon>
        <taxon>Aspergillus subgen. Circumdati</taxon>
    </lineage>
</organism>
<dbReference type="InterPro" id="IPR036866">
    <property type="entry name" value="RibonucZ/Hydroxyglut_hydro"/>
</dbReference>
<keyword evidence="5" id="KW-0862">Zinc</keyword>
<dbReference type="CDD" id="cd07722">
    <property type="entry name" value="LACTB2-like_MBL-fold"/>
    <property type="match status" value="1"/>
</dbReference>
<dbReference type="PANTHER" id="PTHR23131">
    <property type="entry name" value="ENDORIBONUCLEASE LACTB2"/>
    <property type="match status" value="1"/>
</dbReference>
<evidence type="ECO:0000256" key="5">
    <source>
        <dbReference type="ARBA" id="ARBA00022833"/>
    </source>
</evidence>
<evidence type="ECO:0000313" key="8">
    <source>
        <dbReference type="Proteomes" id="UP000326565"/>
    </source>
</evidence>
<accession>A0A5N5X032</accession>
<evidence type="ECO:0000313" key="7">
    <source>
        <dbReference type="EMBL" id="KAB8073969.1"/>
    </source>
</evidence>
<dbReference type="GO" id="GO:0044550">
    <property type="term" value="P:secondary metabolite biosynthetic process"/>
    <property type="evidence" value="ECO:0007669"/>
    <property type="project" value="UniProtKB-ARBA"/>
</dbReference>
<comment type="cofactor">
    <cofactor evidence="1">
        <name>Zn(2+)</name>
        <dbReference type="ChEBI" id="CHEBI:29105"/>
    </cofactor>
</comment>
<dbReference type="InterPro" id="IPR047921">
    <property type="entry name" value="LACTB2-like_MBL-fold"/>
</dbReference>
<gene>
    <name evidence="7" type="ORF">BDV29DRAFT_191286</name>
</gene>
<dbReference type="AlphaFoldDB" id="A0A5N5X032"/>
<dbReference type="InterPro" id="IPR001279">
    <property type="entry name" value="Metallo-B-lactamas"/>
</dbReference>
<name>A0A5N5X032_9EURO</name>
<dbReference type="SUPFAM" id="SSF56281">
    <property type="entry name" value="Metallo-hydrolase/oxidoreductase"/>
    <property type="match status" value="1"/>
</dbReference>
<dbReference type="Pfam" id="PF00753">
    <property type="entry name" value="Lactamase_B"/>
    <property type="match status" value="1"/>
</dbReference>
<comment type="similarity">
    <text evidence="2">Belongs to the metallo-beta-lactamase superfamily.</text>
</comment>
<keyword evidence="8" id="KW-1185">Reference proteome</keyword>
<evidence type="ECO:0000259" key="6">
    <source>
        <dbReference type="SMART" id="SM00849"/>
    </source>
</evidence>
<evidence type="ECO:0000256" key="4">
    <source>
        <dbReference type="ARBA" id="ARBA00022801"/>
    </source>
</evidence>
<dbReference type="OrthoDB" id="17458at2759"/>
<dbReference type="Gene3D" id="1.10.10.10">
    <property type="entry name" value="Winged helix-like DNA-binding domain superfamily/Winged helix DNA-binding domain"/>
    <property type="match status" value="1"/>
</dbReference>
<dbReference type="InterPro" id="IPR036388">
    <property type="entry name" value="WH-like_DNA-bd_sf"/>
</dbReference>
<evidence type="ECO:0000256" key="3">
    <source>
        <dbReference type="ARBA" id="ARBA00022723"/>
    </source>
</evidence>
<dbReference type="Proteomes" id="UP000326565">
    <property type="component" value="Unassembled WGS sequence"/>
</dbReference>
<dbReference type="GO" id="GO:0016787">
    <property type="term" value="F:hydrolase activity"/>
    <property type="evidence" value="ECO:0007669"/>
    <property type="project" value="UniProtKB-KW"/>
</dbReference>
<keyword evidence="3" id="KW-0479">Metal-binding</keyword>
<evidence type="ECO:0000256" key="1">
    <source>
        <dbReference type="ARBA" id="ARBA00001947"/>
    </source>
</evidence>
<reference evidence="7 8" key="1">
    <citation type="submission" date="2019-04" db="EMBL/GenBank/DDBJ databases">
        <title>Friends and foes A comparative genomics study of 23 Aspergillus species from section Flavi.</title>
        <authorList>
            <consortium name="DOE Joint Genome Institute"/>
            <person name="Kjaerbolling I."/>
            <person name="Vesth T."/>
            <person name="Frisvad J.C."/>
            <person name="Nybo J.L."/>
            <person name="Theobald S."/>
            <person name="Kildgaard S."/>
            <person name="Isbrandt T."/>
            <person name="Kuo A."/>
            <person name="Sato A."/>
            <person name="Lyhne E.K."/>
            <person name="Kogle M.E."/>
            <person name="Wiebenga A."/>
            <person name="Kun R.S."/>
            <person name="Lubbers R.J."/>
            <person name="Makela M.R."/>
            <person name="Barry K."/>
            <person name="Chovatia M."/>
            <person name="Clum A."/>
            <person name="Daum C."/>
            <person name="Haridas S."/>
            <person name="He G."/>
            <person name="LaButti K."/>
            <person name="Lipzen A."/>
            <person name="Mondo S."/>
            <person name="Riley R."/>
            <person name="Salamov A."/>
            <person name="Simmons B.A."/>
            <person name="Magnuson J.K."/>
            <person name="Henrissat B."/>
            <person name="Mortensen U.H."/>
            <person name="Larsen T.O."/>
            <person name="Devries R.P."/>
            <person name="Grigoriev I.V."/>
            <person name="Machida M."/>
            <person name="Baker S.E."/>
            <person name="Andersen M.R."/>
        </authorList>
    </citation>
    <scope>NUCLEOTIDE SEQUENCE [LARGE SCALE GENOMIC DNA]</scope>
    <source>
        <strain evidence="7 8">CBS 151.66</strain>
    </source>
</reference>
<evidence type="ECO:0000256" key="2">
    <source>
        <dbReference type="ARBA" id="ARBA00007749"/>
    </source>
</evidence>
<dbReference type="Gene3D" id="3.60.15.10">
    <property type="entry name" value="Ribonuclease Z/Hydroxyacylglutathione hydrolase-like"/>
    <property type="match status" value="1"/>
</dbReference>
<dbReference type="PANTHER" id="PTHR23131:SF3">
    <property type="entry name" value="ATROCHRYSONE CARBOXYL ACP THIOESTERASE"/>
    <property type="match status" value="1"/>
</dbReference>
<dbReference type="InterPro" id="IPR050662">
    <property type="entry name" value="Sec-metab_biosynth-thioest"/>
</dbReference>
<dbReference type="FunFam" id="3.60.15.10:FF:000041">
    <property type="entry name" value="Metallo-beta-lactamase domain protein"/>
    <property type="match status" value="1"/>
</dbReference>
<keyword evidence="4" id="KW-0378">Hydrolase</keyword>
<feature type="domain" description="Metallo-beta-lactamase" evidence="6">
    <location>
        <begin position="57"/>
        <end position="213"/>
    </location>
</feature>
<proteinExistence type="inferred from homology"/>
<protein>
    <submittedName>
        <fullName evidence="7">Beta-lactamase-like protein</fullName>
    </submittedName>
</protein>
<dbReference type="GO" id="GO:0046872">
    <property type="term" value="F:metal ion binding"/>
    <property type="evidence" value="ECO:0007669"/>
    <property type="project" value="UniProtKB-KW"/>
</dbReference>
<dbReference type="SMART" id="SM00849">
    <property type="entry name" value="Lactamase_B"/>
    <property type="match status" value="1"/>
</dbReference>